<evidence type="ECO:0000313" key="1">
    <source>
        <dbReference type="EMBL" id="MCH83055.1"/>
    </source>
</evidence>
<comment type="caution">
    <text evidence="1">The sequence shown here is derived from an EMBL/GenBank/DDBJ whole genome shotgun (WGS) entry which is preliminary data.</text>
</comment>
<name>A0A392M7G6_9FABA</name>
<dbReference type="Proteomes" id="UP000265520">
    <property type="component" value="Unassembled WGS sequence"/>
</dbReference>
<protein>
    <submittedName>
        <fullName evidence="1">Uncharacterized protein</fullName>
    </submittedName>
</protein>
<proteinExistence type="predicted"/>
<keyword evidence="2" id="KW-1185">Reference proteome</keyword>
<gene>
    <name evidence="1" type="ORF">A2U01_0003869</name>
</gene>
<dbReference type="EMBL" id="LXQA010004583">
    <property type="protein sequence ID" value="MCH83055.1"/>
    <property type="molecule type" value="Genomic_DNA"/>
</dbReference>
<reference evidence="1 2" key="1">
    <citation type="journal article" date="2018" name="Front. Plant Sci.">
        <title>Red Clover (Trifolium pratense) and Zigzag Clover (T. medium) - A Picture of Genomic Similarities and Differences.</title>
        <authorList>
            <person name="Dluhosova J."/>
            <person name="Istvanek J."/>
            <person name="Nedelnik J."/>
            <person name="Repkova J."/>
        </authorList>
    </citation>
    <scope>NUCLEOTIDE SEQUENCE [LARGE SCALE GENOMIC DNA]</scope>
    <source>
        <strain evidence="2">cv. 10/8</strain>
        <tissue evidence="1">Leaf</tissue>
    </source>
</reference>
<feature type="non-terminal residue" evidence="1">
    <location>
        <position position="1"/>
    </location>
</feature>
<accession>A0A392M7G6</accession>
<sequence length="90" mass="9323">FVSASPPSLAGVGIAGFPIGSGRSGFSELFSGGHAGVQSLPGLLCVLPVSRRLLLVGWSVEICRSQGHRELLVCGPGFRVGGRSIRQFES</sequence>
<evidence type="ECO:0000313" key="2">
    <source>
        <dbReference type="Proteomes" id="UP000265520"/>
    </source>
</evidence>
<organism evidence="1 2">
    <name type="scientific">Trifolium medium</name>
    <dbReference type="NCBI Taxonomy" id="97028"/>
    <lineage>
        <taxon>Eukaryota</taxon>
        <taxon>Viridiplantae</taxon>
        <taxon>Streptophyta</taxon>
        <taxon>Embryophyta</taxon>
        <taxon>Tracheophyta</taxon>
        <taxon>Spermatophyta</taxon>
        <taxon>Magnoliopsida</taxon>
        <taxon>eudicotyledons</taxon>
        <taxon>Gunneridae</taxon>
        <taxon>Pentapetalae</taxon>
        <taxon>rosids</taxon>
        <taxon>fabids</taxon>
        <taxon>Fabales</taxon>
        <taxon>Fabaceae</taxon>
        <taxon>Papilionoideae</taxon>
        <taxon>50 kb inversion clade</taxon>
        <taxon>NPAAA clade</taxon>
        <taxon>Hologalegina</taxon>
        <taxon>IRL clade</taxon>
        <taxon>Trifolieae</taxon>
        <taxon>Trifolium</taxon>
    </lineage>
</organism>
<dbReference type="AlphaFoldDB" id="A0A392M7G6"/>